<feature type="transmembrane region" description="Helical" evidence="13">
    <location>
        <begin position="195"/>
        <end position="215"/>
    </location>
</feature>
<dbReference type="SUPFAM" id="SSF160544">
    <property type="entry name" value="EscU C-terminal domain-like"/>
    <property type="match status" value="1"/>
</dbReference>
<evidence type="ECO:0000256" key="10">
    <source>
        <dbReference type="ARBA" id="ARBA00023136"/>
    </source>
</evidence>
<dbReference type="InterPro" id="IPR029025">
    <property type="entry name" value="T3SS_substrate_exporter_C"/>
</dbReference>
<keyword evidence="11 13" id="KW-1006">Bacterial flagellum protein export</keyword>
<evidence type="ECO:0000256" key="3">
    <source>
        <dbReference type="ARBA" id="ARBA00021622"/>
    </source>
</evidence>
<dbReference type="EMBL" id="FRBQ01000011">
    <property type="protein sequence ID" value="SHM99489.1"/>
    <property type="molecule type" value="Genomic_DNA"/>
</dbReference>
<dbReference type="GO" id="GO:0044780">
    <property type="term" value="P:bacterial-type flagellum assembly"/>
    <property type="evidence" value="ECO:0007669"/>
    <property type="project" value="InterPro"/>
</dbReference>
<feature type="compositionally biased region" description="Basic and acidic residues" evidence="14">
    <location>
        <begin position="7"/>
        <end position="28"/>
    </location>
</feature>
<keyword evidence="15" id="KW-0966">Cell projection</keyword>
<protein>
    <recommendedName>
        <fullName evidence="3 13">Flagellar biosynthetic protein FlhB</fullName>
    </recommendedName>
</protein>
<proteinExistence type="inferred from homology"/>
<dbReference type="RefSeq" id="WP_073268163.1">
    <property type="nucleotide sequence ID" value="NZ_FRBQ01000011.1"/>
</dbReference>
<dbReference type="InterPro" id="IPR006135">
    <property type="entry name" value="T3SS_substrate_exporter"/>
</dbReference>
<keyword evidence="15" id="KW-0969">Cilium</keyword>
<feature type="transmembrane region" description="Helical" evidence="13">
    <location>
        <begin position="106"/>
        <end position="123"/>
    </location>
</feature>
<dbReference type="FunFam" id="3.40.1690.10:FF:000001">
    <property type="entry name" value="Flagellar biosynthetic protein FlhB"/>
    <property type="match status" value="1"/>
</dbReference>
<dbReference type="AlphaFoldDB" id="A0A1M7N8R2"/>
<gene>
    <name evidence="13" type="primary">flhB</name>
    <name evidence="15" type="ORF">SAMN05216288_0210</name>
</gene>
<dbReference type="STRING" id="1220495.SAMN05216288_0210"/>
<evidence type="ECO:0000256" key="14">
    <source>
        <dbReference type="SAM" id="MobiDB-lite"/>
    </source>
</evidence>
<dbReference type="GO" id="GO:0005886">
    <property type="term" value="C:plasma membrane"/>
    <property type="evidence" value="ECO:0007669"/>
    <property type="project" value="UniProtKB-SubCell"/>
</dbReference>
<evidence type="ECO:0000313" key="15">
    <source>
        <dbReference type="EMBL" id="SHM99489.1"/>
    </source>
</evidence>
<keyword evidence="16" id="KW-1185">Reference proteome</keyword>
<dbReference type="NCBIfam" id="TIGR00328">
    <property type="entry name" value="flhB"/>
    <property type="match status" value="1"/>
</dbReference>
<evidence type="ECO:0000313" key="16">
    <source>
        <dbReference type="Proteomes" id="UP000184305"/>
    </source>
</evidence>
<feature type="region of interest" description="Disordered" evidence="14">
    <location>
        <begin position="1"/>
        <end position="28"/>
    </location>
</feature>
<comment type="similarity">
    <text evidence="2 13">Belongs to the type III secretion exporter family.</text>
</comment>
<evidence type="ECO:0000256" key="11">
    <source>
        <dbReference type="ARBA" id="ARBA00023225"/>
    </source>
</evidence>
<evidence type="ECO:0000256" key="6">
    <source>
        <dbReference type="ARBA" id="ARBA00022692"/>
    </source>
</evidence>
<keyword evidence="9 13" id="KW-1133">Transmembrane helix</keyword>
<organism evidence="15 16">
    <name type="scientific">Phytopseudomonas punonensis</name>
    <dbReference type="NCBI Taxonomy" id="1220495"/>
    <lineage>
        <taxon>Bacteria</taxon>
        <taxon>Pseudomonadati</taxon>
        <taxon>Pseudomonadota</taxon>
        <taxon>Gammaproteobacteria</taxon>
        <taxon>Pseudomonadales</taxon>
        <taxon>Pseudomonadaceae</taxon>
        <taxon>Phytopseudomonas</taxon>
    </lineage>
</organism>
<evidence type="ECO:0000256" key="9">
    <source>
        <dbReference type="ARBA" id="ARBA00022989"/>
    </source>
</evidence>
<evidence type="ECO:0000256" key="5">
    <source>
        <dbReference type="ARBA" id="ARBA00022475"/>
    </source>
</evidence>
<keyword evidence="5 13" id="KW-1003">Cell membrane</keyword>
<dbReference type="PANTHER" id="PTHR30531:SF12">
    <property type="entry name" value="FLAGELLAR BIOSYNTHETIC PROTEIN FLHB"/>
    <property type="match status" value="1"/>
</dbReference>
<evidence type="ECO:0000256" key="2">
    <source>
        <dbReference type="ARBA" id="ARBA00010690"/>
    </source>
</evidence>
<evidence type="ECO:0000256" key="1">
    <source>
        <dbReference type="ARBA" id="ARBA00004651"/>
    </source>
</evidence>
<comment type="subcellular location">
    <subcellularLocation>
        <location evidence="1">Cell membrane</location>
        <topology evidence="1">Multi-pass membrane protein</topology>
    </subcellularLocation>
</comment>
<feature type="region of interest" description="Disordered" evidence="14">
    <location>
        <begin position="359"/>
        <end position="378"/>
    </location>
</feature>
<reference evidence="16" key="1">
    <citation type="submission" date="2016-11" db="EMBL/GenBank/DDBJ databases">
        <authorList>
            <person name="Varghese N."/>
            <person name="Submissions S."/>
        </authorList>
    </citation>
    <scope>NUCLEOTIDE SEQUENCE [LARGE SCALE GENOMIC DNA]</scope>
    <source>
        <strain evidence="16">CECT 8089</strain>
    </source>
</reference>
<dbReference type="OrthoDB" id="9807950at2"/>
<dbReference type="Gene3D" id="6.10.250.2080">
    <property type="match status" value="1"/>
</dbReference>
<keyword evidence="7 13" id="KW-1005">Bacterial flagellum biogenesis</keyword>
<dbReference type="PRINTS" id="PR00950">
    <property type="entry name" value="TYPE3IMSPROT"/>
</dbReference>
<dbReference type="InterPro" id="IPR006136">
    <property type="entry name" value="FlhB"/>
</dbReference>
<comment type="function">
    <text evidence="12 13">Required for formation of the rod structure in the basal body of the flagellar apparatus. Together with FliI and FliH, may constitute the export apparatus of flagellin.</text>
</comment>
<accession>A0A1M7N8R2</accession>
<keyword evidence="15" id="KW-0282">Flagellum</keyword>
<keyword evidence="6 13" id="KW-0812">Transmembrane</keyword>
<evidence type="ECO:0000256" key="8">
    <source>
        <dbReference type="ARBA" id="ARBA00022927"/>
    </source>
</evidence>
<feature type="transmembrane region" description="Helical" evidence="13">
    <location>
        <begin position="144"/>
        <end position="165"/>
    </location>
</feature>
<evidence type="ECO:0000256" key="4">
    <source>
        <dbReference type="ARBA" id="ARBA00022448"/>
    </source>
</evidence>
<keyword evidence="10 13" id="KW-0472">Membrane</keyword>
<feature type="transmembrane region" description="Helical" evidence="13">
    <location>
        <begin position="37"/>
        <end position="59"/>
    </location>
</feature>
<sequence>MAESESGADKSEEPTDKRRRESREKGQIARSKELNTVAIMLAGTGGLLATGGSIGNAMLEIMRGNFALPREVLMDERSMALWLAASGQVALEALLPLLIVLLVMSIVGPIALGGWLFSAKAMAPKFSRMNPLAGLKRMFSMKSLIELVKALAKFIVILVVALVVLSMDRADLLAIANEPIESAIMHSAQVVGWSALWMSLGLILIAAVDVPFQLWDNKQKLMMTKQEVRDEYKDSEGKPEVKQRIRQLQHEMTQRRMMQAVPQADVVITNPTHFAVALKYDPATGQAPMLLAKGSDFTALKIREIAAEHNVLLLESPALARSIYHTTELDQEIPAGLYLAVAQVLAYVYQIRQHQAGKGKRPAPLKDLPIPPDLRRDS</sequence>
<keyword evidence="8 13" id="KW-0653">Protein transport</keyword>
<dbReference type="Pfam" id="PF01312">
    <property type="entry name" value="Bac_export_2"/>
    <property type="match status" value="1"/>
</dbReference>
<evidence type="ECO:0000256" key="12">
    <source>
        <dbReference type="ARBA" id="ARBA00025078"/>
    </source>
</evidence>
<dbReference type="Gene3D" id="3.40.1690.10">
    <property type="entry name" value="secretion proteins EscU"/>
    <property type="match status" value="1"/>
</dbReference>
<dbReference type="PANTHER" id="PTHR30531">
    <property type="entry name" value="FLAGELLAR BIOSYNTHETIC PROTEIN FLHB"/>
    <property type="match status" value="1"/>
</dbReference>
<evidence type="ECO:0000256" key="13">
    <source>
        <dbReference type="RuleBase" id="RU364091"/>
    </source>
</evidence>
<name>A0A1M7N8R2_9GAMM</name>
<evidence type="ECO:0000256" key="7">
    <source>
        <dbReference type="ARBA" id="ARBA00022795"/>
    </source>
</evidence>
<dbReference type="GO" id="GO:0009306">
    <property type="term" value="P:protein secretion"/>
    <property type="evidence" value="ECO:0007669"/>
    <property type="project" value="InterPro"/>
</dbReference>
<dbReference type="Proteomes" id="UP000184305">
    <property type="component" value="Unassembled WGS sequence"/>
</dbReference>
<keyword evidence="4 13" id="KW-0813">Transport</keyword>